<dbReference type="AlphaFoldDB" id="W4VIB9"/>
<evidence type="ECO:0000259" key="2">
    <source>
        <dbReference type="Pfam" id="PF08486"/>
    </source>
</evidence>
<dbReference type="Pfam" id="PF08486">
    <property type="entry name" value="SpoIID"/>
    <property type="match status" value="1"/>
</dbReference>
<evidence type="ECO:0000313" key="3">
    <source>
        <dbReference type="EMBL" id="GAE92494.1"/>
    </source>
</evidence>
<evidence type="ECO:0000256" key="1">
    <source>
        <dbReference type="SAM" id="Phobius"/>
    </source>
</evidence>
<protein>
    <submittedName>
        <fullName evidence="3">Stage II sporulation protein D</fullName>
    </submittedName>
</protein>
<dbReference type="STRING" id="1298598.JCM21714_1498"/>
<sequence length="178" mass="20273">MSKWKQNNQQANWKWPLLLGIIALLTLMFVIPTIIVIPFKSDQMIQASIETVNNDTPAKEEIAALESPFDVGVLRTAKNEVEQIPLEEYVAHVIASEMPADFEMEALKAQALAARTFIIKFLMQENTDKLPGDADVKDTVEHQVYKSTDELRQIWGAVITIGKWIKLWEQLQLPKDKL</sequence>
<dbReference type="eggNOG" id="COG2385">
    <property type="taxonomic scope" value="Bacteria"/>
</dbReference>
<keyword evidence="1" id="KW-0812">Transmembrane</keyword>
<name>W4VIB9_9BACI</name>
<organism evidence="3 4">
    <name type="scientific">Gracilibacillus boraciitolerans JCM 21714</name>
    <dbReference type="NCBI Taxonomy" id="1298598"/>
    <lineage>
        <taxon>Bacteria</taxon>
        <taxon>Bacillati</taxon>
        <taxon>Bacillota</taxon>
        <taxon>Bacilli</taxon>
        <taxon>Bacillales</taxon>
        <taxon>Bacillaceae</taxon>
        <taxon>Gracilibacillus</taxon>
    </lineage>
</organism>
<dbReference type="InterPro" id="IPR013693">
    <property type="entry name" value="SpoIID/LytB_N"/>
</dbReference>
<dbReference type="EMBL" id="BAVS01000005">
    <property type="protein sequence ID" value="GAE92494.1"/>
    <property type="molecule type" value="Genomic_DNA"/>
</dbReference>
<proteinExistence type="predicted"/>
<feature type="domain" description="Sporulation stage II protein D amidase enhancer LytB N-terminal" evidence="2">
    <location>
        <begin position="78"/>
        <end position="152"/>
    </location>
</feature>
<accession>W4VIB9</accession>
<keyword evidence="1" id="KW-0472">Membrane</keyword>
<evidence type="ECO:0000313" key="4">
    <source>
        <dbReference type="Proteomes" id="UP000019102"/>
    </source>
</evidence>
<feature type="transmembrane region" description="Helical" evidence="1">
    <location>
        <begin position="15"/>
        <end position="39"/>
    </location>
</feature>
<reference evidence="3 4" key="1">
    <citation type="journal article" date="2014" name="Genome Announc.">
        <title>Draft Genome Sequence of the Boron-Tolerant and Moderately Halotolerant Bacterium Gracilibacillus boraciitolerans JCM 21714T.</title>
        <authorList>
            <person name="Ahmed I."/>
            <person name="Oshima K."/>
            <person name="Suda W."/>
            <person name="Kitamura K."/>
            <person name="Iida T."/>
            <person name="Ohmori Y."/>
            <person name="Fujiwara T."/>
            <person name="Hattori M."/>
            <person name="Ohkuma M."/>
        </authorList>
    </citation>
    <scope>NUCLEOTIDE SEQUENCE [LARGE SCALE GENOMIC DNA]</scope>
    <source>
        <strain evidence="3 4">JCM 21714</strain>
    </source>
</reference>
<keyword evidence="1" id="KW-1133">Transmembrane helix</keyword>
<dbReference type="Proteomes" id="UP000019102">
    <property type="component" value="Unassembled WGS sequence"/>
</dbReference>
<keyword evidence="4" id="KW-1185">Reference proteome</keyword>
<comment type="caution">
    <text evidence="3">The sequence shown here is derived from an EMBL/GenBank/DDBJ whole genome shotgun (WGS) entry which is preliminary data.</text>
</comment>
<gene>
    <name evidence="3" type="ORF">JCM21714_1498</name>
</gene>